<feature type="domain" description="Metallo-beta-lactamase" evidence="1">
    <location>
        <begin position="22"/>
        <end position="77"/>
    </location>
</feature>
<dbReference type="InterPro" id="IPR001279">
    <property type="entry name" value="Metallo-B-lactamas"/>
</dbReference>
<sequence>MEVDLIWFDSMGAKSTCTKAVTRDTSILIDPGAAAMQPSYPMSDEKKNEYRNRERRKIQEEGNDADHIIISHYHYDHHFMPDFAHLDFEKLFRGVNLWIKDPNRWINYSHWAKIELTRQLSLRSSSPIRRMNLEMG</sequence>
<gene>
    <name evidence="2" type="ORF">AKJ61_01875</name>
</gene>
<dbReference type="SUPFAM" id="SSF56281">
    <property type="entry name" value="Metallo-hydrolase/oxidoreductase"/>
    <property type="match status" value="1"/>
</dbReference>
<dbReference type="Proteomes" id="UP000070184">
    <property type="component" value="Unassembled WGS sequence"/>
</dbReference>
<proteinExistence type="predicted"/>
<reference evidence="2 3" key="1">
    <citation type="journal article" date="2016" name="Sci. Rep.">
        <title>Metabolic traits of an uncultured archaeal lineage -MSBL1- from brine pools of the Red Sea.</title>
        <authorList>
            <person name="Mwirichia R."/>
            <person name="Alam I."/>
            <person name="Rashid M."/>
            <person name="Vinu M."/>
            <person name="Ba-Alawi W."/>
            <person name="Anthony Kamau A."/>
            <person name="Kamanda Ngugi D."/>
            <person name="Goker M."/>
            <person name="Klenk H.P."/>
            <person name="Bajic V."/>
            <person name="Stingl U."/>
        </authorList>
    </citation>
    <scope>NUCLEOTIDE SEQUENCE [LARGE SCALE GENOMIC DNA]</scope>
    <source>
        <strain evidence="2">SCGC-AAA259B11</strain>
    </source>
</reference>
<dbReference type="Pfam" id="PF00753">
    <property type="entry name" value="Lactamase_B"/>
    <property type="match status" value="1"/>
</dbReference>
<dbReference type="AlphaFoldDB" id="A0A133U6T6"/>
<dbReference type="InterPro" id="IPR036866">
    <property type="entry name" value="RibonucZ/Hydroxyglut_hydro"/>
</dbReference>
<dbReference type="Gene3D" id="3.60.15.10">
    <property type="entry name" value="Ribonuclease Z/Hydroxyacylglutathione hydrolase-like"/>
    <property type="match status" value="1"/>
</dbReference>
<evidence type="ECO:0000313" key="2">
    <source>
        <dbReference type="EMBL" id="KXA89909.1"/>
    </source>
</evidence>
<dbReference type="EMBL" id="LHXK01000018">
    <property type="protein sequence ID" value="KXA89909.1"/>
    <property type="molecule type" value="Genomic_DNA"/>
</dbReference>
<accession>A0A133U6T6</accession>
<organism evidence="2 3">
    <name type="scientific">candidate division MSBL1 archaeon SCGC-AAA259B11</name>
    <dbReference type="NCBI Taxonomy" id="1698260"/>
    <lineage>
        <taxon>Archaea</taxon>
        <taxon>Methanobacteriati</taxon>
        <taxon>Methanobacteriota</taxon>
        <taxon>candidate division MSBL1</taxon>
    </lineage>
</organism>
<name>A0A133U6T6_9EURY</name>
<comment type="caution">
    <text evidence="2">The sequence shown here is derived from an EMBL/GenBank/DDBJ whole genome shotgun (WGS) entry which is preliminary data.</text>
</comment>
<protein>
    <recommendedName>
        <fullName evidence="1">Metallo-beta-lactamase domain-containing protein</fullName>
    </recommendedName>
</protein>
<evidence type="ECO:0000313" key="3">
    <source>
        <dbReference type="Proteomes" id="UP000070184"/>
    </source>
</evidence>
<evidence type="ECO:0000259" key="1">
    <source>
        <dbReference type="Pfam" id="PF00753"/>
    </source>
</evidence>
<keyword evidence="3" id="KW-1185">Reference proteome</keyword>